<evidence type="ECO:0000256" key="1">
    <source>
        <dbReference type="SAM" id="Phobius"/>
    </source>
</evidence>
<gene>
    <name evidence="2" type="ORF">GPZ80_18240</name>
</gene>
<evidence type="ECO:0000313" key="2">
    <source>
        <dbReference type="EMBL" id="MBC6449110.1"/>
    </source>
</evidence>
<feature type="transmembrane region" description="Helical" evidence="1">
    <location>
        <begin position="76"/>
        <end position="96"/>
    </location>
</feature>
<dbReference type="RefSeq" id="WP_187221608.1">
    <property type="nucleotide sequence ID" value="NZ_JABVED010000010.1"/>
</dbReference>
<organism evidence="2 3">
    <name type="scientific">Actinokineospora xionganensis</name>
    <dbReference type="NCBI Taxonomy" id="2684470"/>
    <lineage>
        <taxon>Bacteria</taxon>
        <taxon>Bacillati</taxon>
        <taxon>Actinomycetota</taxon>
        <taxon>Actinomycetes</taxon>
        <taxon>Pseudonocardiales</taxon>
        <taxon>Pseudonocardiaceae</taxon>
        <taxon>Actinokineospora</taxon>
    </lineage>
</organism>
<sequence>MLACAGMVIAAAVGAGGFQWWLLIPVVGSLIPFVVLQVGRFQPPAWPVAAFFAAAGQVVFGAIPGYGFAAETAERLALPLFALAWVNVFVSVPLSASAYKILLLPLIPELGSLPVELRLGARVAMGHADSITTGVTITTADVIAHARRHVPNSTGSPNQITVPLREISAVELVLLDDFQPWLALADGTMLATTAGPAVALRTRSGTFVIPSDDAHKIAEIVHRRIQVTRMQQ</sequence>
<comment type="caution">
    <text evidence="2">The sequence shown here is derived from an EMBL/GenBank/DDBJ whole genome shotgun (WGS) entry which is preliminary data.</text>
</comment>
<feature type="transmembrane region" description="Helical" evidence="1">
    <location>
        <begin position="48"/>
        <end position="70"/>
    </location>
</feature>
<evidence type="ECO:0000313" key="3">
    <source>
        <dbReference type="Proteomes" id="UP000734823"/>
    </source>
</evidence>
<feature type="transmembrane region" description="Helical" evidence="1">
    <location>
        <begin position="18"/>
        <end position="36"/>
    </location>
</feature>
<accession>A0ABR7L8S5</accession>
<name>A0ABR7L8S5_9PSEU</name>
<dbReference type="EMBL" id="JABVED010000010">
    <property type="protein sequence ID" value="MBC6449110.1"/>
    <property type="molecule type" value="Genomic_DNA"/>
</dbReference>
<reference evidence="2 3" key="1">
    <citation type="submission" date="2020-06" db="EMBL/GenBank/DDBJ databases">
        <title>Actinokineospora xiongansis sp. nov., isolated from soil of Baiyangdian.</title>
        <authorList>
            <person name="Zhang X."/>
        </authorList>
    </citation>
    <scope>NUCLEOTIDE SEQUENCE [LARGE SCALE GENOMIC DNA]</scope>
    <source>
        <strain evidence="2 3">HBU206404</strain>
    </source>
</reference>
<keyword evidence="1" id="KW-0812">Transmembrane</keyword>
<proteinExistence type="predicted"/>
<protein>
    <submittedName>
        <fullName evidence="2">Uncharacterized protein</fullName>
    </submittedName>
</protein>
<dbReference type="Proteomes" id="UP000734823">
    <property type="component" value="Unassembled WGS sequence"/>
</dbReference>
<keyword evidence="1" id="KW-1133">Transmembrane helix</keyword>
<keyword evidence="3" id="KW-1185">Reference proteome</keyword>
<keyword evidence="1" id="KW-0472">Membrane</keyword>